<feature type="domain" description="HTH luxR-type" evidence="4">
    <location>
        <begin position="849"/>
        <end position="913"/>
    </location>
</feature>
<comment type="caution">
    <text evidence="5">The sequence shown here is derived from an EMBL/GenBank/DDBJ whole genome shotgun (WGS) entry which is preliminary data.</text>
</comment>
<dbReference type="PROSITE" id="PS00622">
    <property type="entry name" value="HTH_LUXR_1"/>
    <property type="match status" value="1"/>
</dbReference>
<dbReference type="Gene3D" id="3.40.50.300">
    <property type="entry name" value="P-loop containing nucleotide triphosphate hydrolases"/>
    <property type="match status" value="1"/>
</dbReference>
<keyword evidence="2" id="KW-0067">ATP-binding</keyword>
<proteinExistence type="predicted"/>
<accession>A0ABX1BFR6</accession>
<dbReference type="PRINTS" id="PR00038">
    <property type="entry name" value="HTHLUXR"/>
</dbReference>
<dbReference type="Pfam" id="PF13191">
    <property type="entry name" value="AAA_16"/>
    <property type="match status" value="1"/>
</dbReference>
<evidence type="ECO:0000256" key="2">
    <source>
        <dbReference type="ARBA" id="ARBA00022840"/>
    </source>
</evidence>
<dbReference type="InterPro" id="IPR016032">
    <property type="entry name" value="Sig_transdc_resp-reg_C-effctor"/>
</dbReference>
<keyword evidence="6" id="KW-1185">Reference proteome</keyword>
<dbReference type="PANTHER" id="PTHR16305:SF35">
    <property type="entry name" value="TRANSCRIPTIONAL ACTIVATOR DOMAIN"/>
    <property type="match status" value="1"/>
</dbReference>
<name>A0ABX1BFR6_9ACTN</name>
<dbReference type="EMBL" id="JAATEP010000030">
    <property type="protein sequence ID" value="NJP94594.1"/>
    <property type="molecule type" value="Genomic_DNA"/>
</dbReference>
<dbReference type="InterPro" id="IPR041664">
    <property type="entry name" value="AAA_16"/>
</dbReference>
<protein>
    <submittedName>
        <fullName evidence="5">AAA family ATPase</fullName>
    </submittedName>
</protein>
<dbReference type="InterPro" id="IPR003593">
    <property type="entry name" value="AAA+_ATPase"/>
</dbReference>
<dbReference type="SMART" id="SM00382">
    <property type="entry name" value="AAA"/>
    <property type="match status" value="1"/>
</dbReference>
<dbReference type="SUPFAM" id="SSF52540">
    <property type="entry name" value="P-loop containing nucleoside triphosphate hydrolases"/>
    <property type="match status" value="1"/>
</dbReference>
<dbReference type="SUPFAM" id="SSF46894">
    <property type="entry name" value="C-terminal effector domain of the bipartite response regulators"/>
    <property type="match status" value="1"/>
</dbReference>
<feature type="region of interest" description="Disordered" evidence="3">
    <location>
        <begin position="216"/>
        <end position="235"/>
    </location>
</feature>
<keyword evidence="1" id="KW-0547">Nucleotide-binding</keyword>
<evidence type="ECO:0000313" key="6">
    <source>
        <dbReference type="Proteomes" id="UP000696294"/>
    </source>
</evidence>
<dbReference type="Pfam" id="PF00196">
    <property type="entry name" value="GerE"/>
    <property type="match status" value="1"/>
</dbReference>
<dbReference type="PANTHER" id="PTHR16305">
    <property type="entry name" value="TESTICULAR SOLUBLE ADENYLYL CYCLASE"/>
    <property type="match status" value="1"/>
</dbReference>
<dbReference type="InterPro" id="IPR000792">
    <property type="entry name" value="Tscrpt_reg_LuxR_C"/>
</dbReference>
<reference evidence="5 6" key="1">
    <citation type="submission" date="2020-03" db="EMBL/GenBank/DDBJ databases">
        <title>WGS of actinomycetes isolated from Thailand.</title>
        <authorList>
            <person name="Thawai C."/>
        </authorList>
    </citation>
    <scope>NUCLEOTIDE SEQUENCE [LARGE SCALE GENOMIC DNA]</scope>
    <source>
        <strain evidence="5 6">FMUSA5-5</strain>
    </source>
</reference>
<dbReference type="InterPro" id="IPR036388">
    <property type="entry name" value="WH-like_DNA-bd_sf"/>
</dbReference>
<organism evidence="5 6">
    <name type="scientific">Nonomuraea composti</name>
    <dbReference type="NCBI Taxonomy" id="2720023"/>
    <lineage>
        <taxon>Bacteria</taxon>
        <taxon>Bacillati</taxon>
        <taxon>Actinomycetota</taxon>
        <taxon>Actinomycetes</taxon>
        <taxon>Streptosporangiales</taxon>
        <taxon>Streptosporangiaceae</taxon>
        <taxon>Nonomuraea</taxon>
    </lineage>
</organism>
<dbReference type="Proteomes" id="UP000696294">
    <property type="component" value="Unassembled WGS sequence"/>
</dbReference>
<evidence type="ECO:0000259" key="4">
    <source>
        <dbReference type="PROSITE" id="PS50043"/>
    </source>
</evidence>
<dbReference type="SMART" id="SM00421">
    <property type="entry name" value="HTH_LUXR"/>
    <property type="match status" value="1"/>
</dbReference>
<evidence type="ECO:0000313" key="5">
    <source>
        <dbReference type="EMBL" id="NJP94594.1"/>
    </source>
</evidence>
<dbReference type="InterPro" id="IPR027417">
    <property type="entry name" value="P-loop_NTPase"/>
</dbReference>
<sequence>MSAGRDVARTALLLGEAGSGKTALLEAAAEYARQVGTRVLLSRGCEVEAEQSFAGLHQLVRPLLPEAGALPAHQRAAVEAAFGIAAAAEPHDPAPLRIGVLNLLAEAARRRPLLLIVDDVQHFDRDSRDVLGFVTRRLAGEAVTVLIAARGQTPPAGLVPDLPLVPLGPLDPAAAARLLDAQPHPPAGRARIDLLAQAAGNPLAIIELARARRAGEPLPGSPGAGRNLSGEPSGGALPQTLRIQEMFAARLCALPPATRRLVLYAAAASEYESLETIMAAAGATTDPEAAGAVGGLDGWAPAEEAGLVRIAEGRIAFRHPLMRAAAYHAATAHQRQRAHADLAAVLGDDPARRAWHLAAACLGQDESVAAALEDTAELALRRGGFFAAARALERAAECSPEPVDRARRYTKALRAAGDAGDPCWVAELYAKVTALTEDRELLADAAVGAGLSLSLFGRQRQGFAVLTSVLTPRPPESGGTVLALASALQAVAFQSGLPEFRRPIGALLAHVGAGENDPAAVAVRAAALAGAEPARAPELLRSLRRPGVPQAAPGMPEITRLQAIGATAWYADESDVCVEVFRRTYTLLAAYGSMGPAAPSLAAMGAALIDTGRWAEADEHLETVATLAAVHKLRHLEIDAEALRVTLRALRGEPAAMPQDPAWTAVALEENRATHARLLRAAGTAAAAAGDFDAAFRHLRPLFGEDDEPLHYFLAHRAIADLAAAAQRTGRQEEAAAVLRDVREASGPRPTTRMTLLMHHAAALIGDLKDAEHHFRLATVNPAGDQWPLARAQARLHYAQWLRRRRRPLDARPLLATALETFVRLGAAGLAGEARGELRASGAALSPAAADPLSELTAQQRQIVRLAAQGLRNREIAEQLMLSVRTVSSHLYNVYPKLGVSSRHQLRALFDDL</sequence>
<gene>
    <name evidence="5" type="ORF">HCN51_35010</name>
</gene>
<evidence type="ECO:0000256" key="1">
    <source>
        <dbReference type="ARBA" id="ARBA00022741"/>
    </source>
</evidence>
<dbReference type="Gene3D" id="1.10.10.10">
    <property type="entry name" value="Winged helix-like DNA-binding domain superfamily/Winged helix DNA-binding domain"/>
    <property type="match status" value="1"/>
</dbReference>
<dbReference type="CDD" id="cd06170">
    <property type="entry name" value="LuxR_C_like"/>
    <property type="match status" value="1"/>
</dbReference>
<evidence type="ECO:0000256" key="3">
    <source>
        <dbReference type="SAM" id="MobiDB-lite"/>
    </source>
</evidence>
<dbReference type="PROSITE" id="PS50043">
    <property type="entry name" value="HTH_LUXR_2"/>
    <property type="match status" value="1"/>
</dbReference>